<evidence type="ECO:0000313" key="14">
    <source>
        <dbReference type="EMBL" id="SHK34455.1"/>
    </source>
</evidence>
<dbReference type="GO" id="GO:0071731">
    <property type="term" value="P:response to nitric oxide"/>
    <property type="evidence" value="ECO:0007669"/>
    <property type="project" value="TreeGrafter"/>
</dbReference>
<dbReference type="Pfam" id="PF03007">
    <property type="entry name" value="WS_DGAT_cat"/>
    <property type="match status" value="1"/>
</dbReference>
<dbReference type="GO" id="GO:0005886">
    <property type="term" value="C:plasma membrane"/>
    <property type="evidence" value="ECO:0007669"/>
    <property type="project" value="TreeGrafter"/>
</dbReference>
<dbReference type="GO" id="GO:0006071">
    <property type="term" value="P:glycerol metabolic process"/>
    <property type="evidence" value="ECO:0007669"/>
    <property type="project" value="UniProtKB-KW"/>
</dbReference>
<evidence type="ECO:0000259" key="13">
    <source>
        <dbReference type="Pfam" id="PF06974"/>
    </source>
</evidence>
<feature type="domain" description="O-acyltransferase WSD1-like N-terminal" evidence="12">
    <location>
        <begin position="5"/>
        <end position="268"/>
    </location>
</feature>
<dbReference type="RefSeq" id="WP_084754593.1">
    <property type="nucleotide sequence ID" value="NZ_CALGVN010000013.1"/>
</dbReference>
<dbReference type="EC" id="2.3.1.20" evidence="4 11"/>
<dbReference type="GO" id="GO:0001666">
    <property type="term" value="P:response to hypoxia"/>
    <property type="evidence" value="ECO:0007669"/>
    <property type="project" value="TreeGrafter"/>
</dbReference>
<evidence type="ECO:0000256" key="2">
    <source>
        <dbReference type="ARBA" id="ARBA00005189"/>
    </source>
</evidence>
<keyword evidence="6 11" id="KW-0808">Transferase</keyword>
<evidence type="ECO:0000259" key="12">
    <source>
        <dbReference type="Pfam" id="PF03007"/>
    </source>
</evidence>
<keyword evidence="5 11" id="KW-0444">Lipid biosynthesis</keyword>
<dbReference type="PANTHER" id="PTHR31650:SF1">
    <property type="entry name" value="WAX ESTER SYNTHASE_DIACYLGLYCEROL ACYLTRANSFERASE 4-RELATED"/>
    <property type="match status" value="1"/>
</dbReference>
<name>A0A1M6RPT4_PSETH</name>
<dbReference type="GO" id="GO:0004144">
    <property type="term" value="F:diacylglycerol O-acyltransferase activity"/>
    <property type="evidence" value="ECO:0007669"/>
    <property type="project" value="UniProtKB-EC"/>
</dbReference>
<dbReference type="InterPro" id="IPR009721">
    <property type="entry name" value="O-acyltransferase_WSD1_C"/>
</dbReference>
<comment type="pathway">
    <text evidence="2">Lipid metabolism.</text>
</comment>
<proteinExistence type="inferred from homology"/>
<comment type="similarity">
    <text evidence="3 11">Belongs to the long-chain O-acyltransferase family.</text>
</comment>
<evidence type="ECO:0000256" key="4">
    <source>
        <dbReference type="ARBA" id="ARBA00013244"/>
    </source>
</evidence>
<dbReference type="PANTHER" id="PTHR31650">
    <property type="entry name" value="O-ACYLTRANSFERASE (WSD1-LIKE) FAMILY PROTEIN"/>
    <property type="match status" value="1"/>
</dbReference>
<dbReference type="NCBIfam" id="TIGR02946">
    <property type="entry name" value="acyl_WS_DGAT"/>
    <property type="match status" value="1"/>
</dbReference>
<organism evidence="14 15">
    <name type="scientific">Pseudonocardia thermophila</name>
    <dbReference type="NCBI Taxonomy" id="1848"/>
    <lineage>
        <taxon>Bacteria</taxon>
        <taxon>Bacillati</taxon>
        <taxon>Actinomycetota</taxon>
        <taxon>Actinomycetes</taxon>
        <taxon>Pseudonocardiales</taxon>
        <taxon>Pseudonocardiaceae</taxon>
        <taxon>Pseudonocardia</taxon>
    </lineage>
</organism>
<dbReference type="InterPro" id="IPR004255">
    <property type="entry name" value="O-acyltransferase_WSD1_N"/>
</dbReference>
<dbReference type="GO" id="GO:0051701">
    <property type="term" value="P:biological process involved in interaction with host"/>
    <property type="evidence" value="ECO:0007669"/>
    <property type="project" value="TreeGrafter"/>
</dbReference>
<keyword evidence="7 11" id="KW-0319">Glycerol metabolism</keyword>
<dbReference type="InterPro" id="IPR045034">
    <property type="entry name" value="O-acyltransferase_WSD1-like"/>
</dbReference>
<dbReference type="GO" id="GO:0019432">
    <property type="term" value="P:triglyceride biosynthetic process"/>
    <property type="evidence" value="ECO:0007669"/>
    <property type="project" value="UniProtKB-UniPathway"/>
</dbReference>
<keyword evidence="8 11" id="KW-0443">Lipid metabolism</keyword>
<keyword evidence="15" id="KW-1185">Reference proteome</keyword>
<evidence type="ECO:0000256" key="3">
    <source>
        <dbReference type="ARBA" id="ARBA00009587"/>
    </source>
</evidence>
<gene>
    <name evidence="14" type="ORF">SAMN05443637_10598</name>
</gene>
<dbReference type="OrthoDB" id="9810950at2"/>
<dbReference type="Gene3D" id="3.30.559.30">
    <property type="entry name" value="Nonribosomal peptide synthetase, condensation domain"/>
    <property type="match status" value="1"/>
</dbReference>
<comment type="catalytic activity">
    <reaction evidence="10 11">
        <text>an acyl-CoA + a 1,2-diacyl-sn-glycerol = a triacyl-sn-glycerol + CoA</text>
        <dbReference type="Rhea" id="RHEA:10868"/>
        <dbReference type="ChEBI" id="CHEBI:17815"/>
        <dbReference type="ChEBI" id="CHEBI:57287"/>
        <dbReference type="ChEBI" id="CHEBI:58342"/>
        <dbReference type="ChEBI" id="CHEBI:64615"/>
        <dbReference type="EC" id="2.3.1.20"/>
    </reaction>
</comment>
<reference evidence="14 15" key="1">
    <citation type="submission" date="2016-11" db="EMBL/GenBank/DDBJ databases">
        <authorList>
            <person name="Jaros S."/>
            <person name="Januszkiewicz K."/>
            <person name="Wedrychowicz H."/>
        </authorList>
    </citation>
    <scope>NUCLEOTIDE SEQUENCE [LARGE SCALE GENOMIC DNA]</scope>
    <source>
        <strain evidence="14 15">DSM 43832</strain>
    </source>
</reference>
<dbReference type="AlphaFoldDB" id="A0A1M6RPT4"/>
<accession>A0A1M6RPT4</accession>
<dbReference type="InterPro" id="IPR014292">
    <property type="entry name" value="Acyl_transf_WS/DGAT"/>
</dbReference>
<dbReference type="UniPathway" id="UPA00282"/>
<protein>
    <recommendedName>
        <fullName evidence="4 11">Diacylglycerol O-acyltransferase</fullName>
        <ecNumber evidence="4 11">2.3.1.20</ecNumber>
    </recommendedName>
</protein>
<keyword evidence="9 11" id="KW-0012">Acyltransferase</keyword>
<evidence type="ECO:0000256" key="11">
    <source>
        <dbReference type="RuleBase" id="RU361241"/>
    </source>
</evidence>
<dbReference type="Proteomes" id="UP000184363">
    <property type="component" value="Unassembled WGS sequence"/>
</dbReference>
<evidence type="ECO:0000256" key="10">
    <source>
        <dbReference type="ARBA" id="ARBA00048109"/>
    </source>
</evidence>
<evidence type="ECO:0000256" key="9">
    <source>
        <dbReference type="ARBA" id="ARBA00023315"/>
    </source>
</evidence>
<evidence type="ECO:0000256" key="1">
    <source>
        <dbReference type="ARBA" id="ARBA00004771"/>
    </source>
</evidence>
<evidence type="ECO:0000313" key="15">
    <source>
        <dbReference type="Proteomes" id="UP000184363"/>
    </source>
</evidence>
<comment type="pathway">
    <text evidence="1 11">Glycerolipid metabolism; triacylglycerol biosynthesis.</text>
</comment>
<dbReference type="EMBL" id="FRAP01000005">
    <property type="protein sequence ID" value="SHK34455.1"/>
    <property type="molecule type" value="Genomic_DNA"/>
</dbReference>
<evidence type="ECO:0000256" key="8">
    <source>
        <dbReference type="ARBA" id="ARBA00023098"/>
    </source>
</evidence>
<sequence>MPLMLPADSMFLIGESREHPLHVGGLQLFRKPPGAGPDYVGELFRELLTHTDVRPLLRRRPADPVSIAGQLWWTDDRDIDLEYHVRLSALPRPGKVRQLLELVSRLHGTLLDRHRPLWEFTLIDGLEGDRFATYTKVHHAIVDGVAAMALLAEMMSPDPDVRGIPPVWADRPERRSTGGRSKGVAELLATAVKALPDTARDVAGVAGAAATLFGRAIQQDTAGLPFRAPRTMLNVPITGGRRFAADSWPIERLRAVGDAVGATINDVVLAMCSGALRRYLAEHQQLPDRSLVAAVPVSVRAEGTGTRGGNSIGMVLCPLASDLTDPVARLVSINRTMTETKEQLAGLSPVQVQMLAATQAIVPLLVNMTPGSNHLVAPTFNLFISNVPGPRERLYWNGAELLGTYPVSIPFENQALNITVTSYAGSMEFGLVGCRRSVPRLQRLLGHLEDSLAELEKEVLVD</sequence>
<dbReference type="STRING" id="1848.SAMN05443637_10598"/>
<evidence type="ECO:0000256" key="6">
    <source>
        <dbReference type="ARBA" id="ARBA00022679"/>
    </source>
</evidence>
<evidence type="ECO:0000256" key="7">
    <source>
        <dbReference type="ARBA" id="ARBA00022798"/>
    </source>
</evidence>
<evidence type="ECO:0000256" key="5">
    <source>
        <dbReference type="ARBA" id="ARBA00022516"/>
    </source>
</evidence>
<dbReference type="Pfam" id="PF06974">
    <property type="entry name" value="WS_DGAT_C"/>
    <property type="match status" value="1"/>
</dbReference>
<feature type="domain" description="O-acyltransferase WSD1 C-terminal" evidence="13">
    <location>
        <begin position="309"/>
        <end position="455"/>
    </location>
</feature>
<dbReference type="SUPFAM" id="SSF52777">
    <property type="entry name" value="CoA-dependent acyltransferases"/>
    <property type="match status" value="2"/>
</dbReference>